<dbReference type="STRING" id="690567.1946"/>
<proteinExistence type="predicted"/>
<evidence type="ECO:0000313" key="2">
    <source>
        <dbReference type="Proteomes" id="UP000045545"/>
    </source>
</evidence>
<dbReference type="InterPro" id="IPR012349">
    <property type="entry name" value="Split_barrel_FMN-bd"/>
</dbReference>
<dbReference type="SUPFAM" id="SSF50475">
    <property type="entry name" value="FMN-binding split barrel"/>
    <property type="match status" value="1"/>
</dbReference>
<evidence type="ECO:0000313" key="1">
    <source>
        <dbReference type="EMBL" id="CFX82147.1"/>
    </source>
</evidence>
<protein>
    <submittedName>
        <fullName evidence="1">Pyridoxamine 5'-phosphate oxidase-related</fullName>
    </submittedName>
</protein>
<name>A0A0E3W3H0_9FIRM</name>
<dbReference type="Gene3D" id="2.30.110.10">
    <property type="entry name" value="Electron Transport, Fmn-binding Protein, Chain A"/>
    <property type="match status" value="1"/>
</dbReference>
<accession>A0A0E3W3H0</accession>
<organism evidence="1 2">
    <name type="scientific">Syntrophomonas zehnderi OL-4</name>
    <dbReference type="NCBI Taxonomy" id="690567"/>
    <lineage>
        <taxon>Bacteria</taxon>
        <taxon>Bacillati</taxon>
        <taxon>Bacillota</taxon>
        <taxon>Clostridia</taxon>
        <taxon>Eubacteriales</taxon>
        <taxon>Syntrophomonadaceae</taxon>
        <taxon>Syntrophomonas</taxon>
    </lineage>
</organism>
<dbReference type="AlphaFoldDB" id="A0A0E3W3H0"/>
<dbReference type="EMBL" id="CGIH01000031">
    <property type="protein sequence ID" value="CFX82147.1"/>
    <property type="molecule type" value="Genomic_DNA"/>
</dbReference>
<dbReference type="PANTHER" id="PTHR34071">
    <property type="entry name" value="5-NITROIMIDAZOLE ANTIBIOTICS RESISTANCE PROTEIN, NIMA-FAMILY-RELATED PROTEIN-RELATED"/>
    <property type="match status" value="1"/>
</dbReference>
<dbReference type="Pfam" id="PF12900">
    <property type="entry name" value="Pyridox_ox_2"/>
    <property type="match status" value="1"/>
</dbReference>
<reference evidence="1 2" key="1">
    <citation type="submission" date="2015-03" db="EMBL/GenBank/DDBJ databases">
        <authorList>
            <person name="Murphy D."/>
        </authorList>
    </citation>
    <scope>NUCLEOTIDE SEQUENCE [LARGE SCALE GENOMIC DNA]</scope>
    <source>
        <strain evidence="1 2">OL-4</strain>
    </source>
</reference>
<dbReference type="OrthoDB" id="9794935at2"/>
<sequence>MQHRMKTHPLTEQQINHLLQRAPVGSLATLNPDGTPYSTPIHFVYYGGAIFFHGLPRGQKLDNIVRSSSVCLSVYEMDKLLLDPKGRPCDTNTKYESVIISGTAKLVDDIEEKRNVLKKIVEKYTPHLADQEIPNNITNGTAVIRIDVTDLTGKYYS</sequence>
<keyword evidence="2" id="KW-1185">Reference proteome</keyword>
<dbReference type="Proteomes" id="UP000045545">
    <property type="component" value="Unassembled WGS sequence"/>
</dbReference>
<dbReference type="PANTHER" id="PTHR34071:SF2">
    <property type="entry name" value="FLAVIN-NUCLEOTIDE-BINDING PROTEIN"/>
    <property type="match status" value="1"/>
</dbReference>
<dbReference type="InterPro" id="IPR024747">
    <property type="entry name" value="Pyridox_Oxase-rel"/>
</dbReference>
<gene>
    <name evidence="1" type="ORF">1946</name>
</gene>
<dbReference type="RefSeq" id="WP_046498251.1">
    <property type="nucleotide sequence ID" value="NZ_CGIH01000031.1"/>
</dbReference>